<reference evidence="1 2" key="1">
    <citation type="submission" date="2013-05" db="EMBL/GenBank/DDBJ databases">
        <title>Genome sequence of Streptomyces sparsogenes DSM 40356.</title>
        <authorList>
            <person name="Coyne S."/>
            <person name="Seebeck F.P."/>
        </authorList>
    </citation>
    <scope>NUCLEOTIDE SEQUENCE [LARGE SCALE GENOMIC DNA]</scope>
    <source>
        <strain evidence="1 2">DSM 40356</strain>
    </source>
</reference>
<keyword evidence="2" id="KW-1185">Reference proteome</keyword>
<evidence type="ECO:0000313" key="2">
    <source>
        <dbReference type="Proteomes" id="UP000186168"/>
    </source>
</evidence>
<sequence length="98" mass="10915">MVTPEVEPYIRQKFAENAGLTEEQLFAADATLADVIATSPRMTNSIDLMEAFARTANALRKDYGVRVRLPALPLDTPISTVLKTFLEEFERQKKEAAA</sequence>
<dbReference type="Proteomes" id="UP000186168">
    <property type="component" value="Unassembled WGS sequence"/>
</dbReference>
<comment type="caution">
    <text evidence="1">The sequence shown here is derived from an EMBL/GenBank/DDBJ whole genome shotgun (WGS) entry which is preliminary data.</text>
</comment>
<organism evidence="1 2">
    <name type="scientific">Streptomyces sparsogenes DSM 40356</name>
    <dbReference type="NCBI Taxonomy" id="1331668"/>
    <lineage>
        <taxon>Bacteria</taxon>
        <taxon>Bacillati</taxon>
        <taxon>Actinomycetota</taxon>
        <taxon>Actinomycetes</taxon>
        <taxon>Kitasatosporales</taxon>
        <taxon>Streptomycetaceae</taxon>
        <taxon>Streptomyces</taxon>
    </lineage>
</organism>
<name>A0A1R1SJ04_9ACTN</name>
<dbReference type="RefSeq" id="WP_065959208.1">
    <property type="nucleotide sequence ID" value="NZ_ASQP01000242.1"/>
</dbReference>
<dbReference type="EMBL" id="ASQP01000242">
    <property type="protein sequence ID" value="OMI38253.1"/>
    <property type="molecule type" value="Genomic_DNA"/>
</dbReference>
<protein>
    <submittedName>
        <fullName evidence="1">Uncharacterized protein</fullName>
    </submittedName>
</protein>
<evidence type="ECO:0000313" key="1">
    <source>
        <dbReference type="EMBL" id="OMI38253.1"/>
    </source>
</evidence>
<dbReference type="GeneID" id="96742193"/>
<proteinExistence type="predicted"/>
<gene>
    <name evidence="1" type="ORF">SPAR_16855</name>
</gene>
<dbReference type="STRING" id="67365.GCA_001704635_04540"/>
<accession>A0A1R1SJ04</accession>
<dbReference type="AlphaFoldDB" id="A0A1R1SJ04"/>